<dbReference type="Proteomes" id="UP000050360">
    <property type="component" value="Unassembled WGS sequence"/>
</dbReference>
<feature type="transmembrane region" description="Helical" evidence="1">
    <location>
        <begin position="20"/>
        <end position="40"/>
    </location>
</feature>
<proteinExistence type="predicted"/>
<organism evidence="2 3">
    <name type="scientific">Candidatus Methanoperedens nitratireducens</name>
    <dbReference type="NCBI Taxonomy" id="1392998"/>
    <lineage>
        <taxon>Archaea</taxon>
        <taxon>Methanobacteriati</taxon>
        <taxon>Methanobacteriota</taxon>
        <taxon>Stenosarchaea group</taxon>
        <taxon>Methanomicrobia</taxon>
        <taxon>Methanosarcinales</taxon>
        <taxon>ANME-2 cluster</taxon>
        <taxon>Candidatus Methanoperedentaceae</taxon>
        <taxon>Candidatus Methanoperedens</taxon>
    </lineage>
</organism>
<dbReference type="AlphaFoldDB" id="A0A0P8CAD4"/>
<sequence>MELINDSGSVSMEAMMDTITRVYLGVIVMSLSAQVAFPFYNHLKTNEESINRSMKKFTTTYLSNICFNESAGGDPEYGTCPKPSINLT</sequence>
<comment type="caution">
    <text evidence="2">The sequence shown here is derived from an EMBL/GenBank/DDBJ whole genome shotgun (WGS) entry which is preliminary data.</text>
</comment>
<dbReference type="EMBL" id="LKCM01000128">
    <property type="protein sequence ID" value="KPQ43752.1"/>
    <property type="molecule type" value="Genomic_DNA"/>
</dbReference>
<evidence type="ECO:0000256" key="1">
    <source>
        <dbReference type="SAM" id="Phobius"/>
    </source>
</evidence>
<evidence type="ECO:0000313" key="2">
    <source>
        <dbReference type="EMBL" id="KPQ43752.1"/>
    </source>
</evidence>
<gene>
    <name evidence="2" type="ORF">MPEBLZ_01626</name>
</gene>
<reference evidence="2 3" key="1">
    <citation type="submission" date="2015-09" db="EMBL/GenBank/DDBJ databases">
        <title>A metagenomics-based metabolic model of nitrate-dependent anaerobic oxidation of methane by Methanoperedens-like archaea.</title>
        <authorList>
            <person name="Arshad A."/>
            <person name="Speth D.R."/>
            <person name="De Graaf R.M."/>
            <person name="Op Den Camp H.J."/>
            <person name="Jetten M.S."/>
            <person name="Welte C.U."/>
        </authorList>
    </citation>
    <scope>NUCLEOTIDE SEQUENCE [LARGE SCALE GENOMIC DNA]</scope>
</reference>
<protein>
    <submittedName>
        <fullName evidence="2">Uncharacterized protein</fullName>
    </submittedName>
</protein>
<accession>A0A0P8CAD4</accession>
<keyword evidence="1" id="KW-1133">Transmembrane helix</keyword>
<keyword evidence="1" id="KW-0812">Transmembrane</keyword>
<keyword evidence="1" id="KW-0472">Membrane</keyword>
<name>A0A0P8CAD4_9EURY</name>
<evidence type="ECO:0000313" key="3">
    <source>
        <dbReference type="Proteomes" id="UP000050360"/>
    </source>
</evidence>